<comment type="caution">
    <text evidence="1">The sequence shown here is derived from an EMBL/GenBank/DDBJ whole genome shotgun (WGS) entry which is preliminary data.</text>
</comment>
<name>A0A125NVC8_HYPSL</name>
<protein>
    <submittedName>
        <fullName evidence="1">Uncharacterized protein</fullName>
    </submittedName>
</protein>
<dbReference type="EMBL" id="LMTR01000045">
    <property type="protein sequence ID" value="KWT69390.1"/>
    <property type="molecule type" value="Genomic_DNA"/>
</dbReference>
<gene>
    <name evidence="1" type="ORF">APY04_1473</name>
</gene>
<dbReference type="OrthoDB" id="7933144at2"/>
<dbReference type="AlphaFoldDB" id="A0A125NVC8"/>
<evidence type="ECO:0000313" key="1">
    <source>
        <dbReference type="EMBL" id="KWT69390.1"/>
    </source>
</evidence>
<dbReference type="RefSeq" id="WP_068461079.1">
    <property type="nucleotide sequence ID" value="NZ_JAEFBX010000004.1"/>
</dbReference>
<organism evidence="1 2">
    <name type="scientific">Hyphomicrobium sulfonivorans</name>
    <dbReference type="NCBI Taxonomy" id="121290"/>
    <lineage>
        <taxon>Bacteria</taxon>
        <taxon>Pseudomonadati</taxon>
        <taxon>Pseudomonadota</taxon>
        <taxon>Alphaproteobacteria</taxon>
        <taxon>Hyphomicrobiales</taxon>
        <taxon>Hyphomicrobiaceae</taxon>
        <taxon>Hyphomicrobium</taxon>
    </lineage>
</organism>
<reference evidence="1 2" key="1">
    <citation type="submission" date="2015-10" db="EMBL/GenBank/DDBJ databases">
        <title>Transcriptomic analysis of a linuron degrading triple-species bacterial consortium.</title>
        <authorList>
            <person name="Albers P."/>
        </authorList>
    </citation>
    <scope>NUCLEOTIDE SEQUENCE [LARGE SCALE GENOMIC DNA]</scope>
    <source>
        <strain evidence="1 2">WDL6</strain>
    </source>
</reference>
<keyword evidence="2" id="KW-1185">Reference proteome</keyword>
<evidence type="ECO:0000313" key="2">
    <source>
        <dbReference type="Proteomes" id="UP000059074"/>
    </source>
</evidence>
<dbReference type="PATRIC" id="fig|121290.4.peg.2709"/>
<sequence>MSQDTNKEDINAAIERLTQENAELNGMVLATGVILTQLLQAMTLRELNPWNSATRIVNNAQGAIEGFAASDSSPRAQAVKERALTAIKQFEDQLRSVLPT</sequence>
<dbReference type="STRING" id="121290.APY04_1473"/>
<accession>A0A125NVC8</accession>
<dbReference type="Proteomes" id="UP000059074">
    <property type="component" value="Unassembled WGS sequence"/>
</dbReference>
<proteinExistence type="predicted"/>